<gene>
    <name evidence="13" type="ORF">EYF88_16365</name>
    <name evidence="12" type="ORF">SAMN06265378_11821</name>
</gene>
<keyword evidence="2" id="KW-0813">Transport</keyword>
<feature type="region of interest" description="Disordered" evidence="9">
    <location>
        <begin position="32"/>
        <end position="62"/>
    </location>
</feature>
<keyword evidence="4" id="KW-0679">Respiratory chain</keyword>
<dbReference type="Pfam" id="PF13442">
    <property type="entry name" value="Cytochrome_CBB3"/>
    <property type="match status" value="1"/>
</dbReference>
<dbReference type="InterPro" id="IPR009056">
    <property type="entry name" value="Cyt_c-like_dom"/>
</dbReference>
<feature type="compositionally biased region" description="Low complexity" evidence="9">
    <location>
        <begin position="32"/>
        <end position="55"/>
    </location>
</feature>
<name>A0A238YFB3_9RHOB</name>
<evidence type="ECO:0000313" key="14">
    <source>
        <dbReference type="Proteomes" id="UP000198409"/>
    </source>
</evidence>
<evidence type="ECO:0000256" key="2">
    <source>
        <dbReference type="ARBA" id="ARBA00022448"/>
    </source>
</evidence>
<dbReference type="RefSeq" id="WP_089389287.1">
    <property type="nucleotide sequence ID" value="NZ_FZNM01000018.1"/>
</dbReference>
<dbReference type="PANTHER" id="PTHR35008:SF9">
    <property type="entry name" value="CYTOCHROME C DOMAIN-CONTAINING PROTEIN"/>
    <property type="match status" value="1"/>
</dbReference>
<reference evidence="14" key="1">
    <citation type="submission" date="2017-06" db="EMBL/GenBank/DDBJ databases">
        <authorList>
            <person name="Varghese N."/>
            <person name="Submissions S."/>
        </authorList>
    </citation>
    <scope>NUCLEOTIDE SEQUENCE [LARGE SCALE GENOMIC DNA]</scope>
    <source>
        <strain evidence="14">DSM 26170</strain>
    </source>
</reference>
<feature type="signal peptide" evidence="10">
    <location>
        <begin position="1"/>
        <end position="28"/>
    </location>
</feature>
<dbReference type="PRINTS" id="PR00605">
    <property type="entry name" value="CYTCHROMECIC"/>
</dbReference>
<dbReference type="InterPro" id="IPR036909">
    <property type="entry name" value="Cyt_c-like_dom_sf"/>
</dbReference>
<keyword evidence="7 8" id="KW-0408">Iron</keyword>
<keyword evidence="5 8" id="KW-0479">Metal-binding</keyword>
<keyword evidence="10" id="KW-0732">Signal</keyword>
<feature type="chain" id="PRO_5012059689" evidence="10">
    <location>
        <begin position="29"/>
        <end position="153"/>
    </location>
</feature>
<evidence type="ECO:0000256" key="5">
    <source>
        <dbReference type="ARBA" id="ARBA00022723"/>
    </source>
</evidence>
<evidence type="ECO:0000256" key="9">
    <source>
        <dbReference type="SAM" id="MobiDB-lite"/>
    </source>
</evidence>
<keyword evidence="15" id="KW-1185">Reference proteome</keyword>
<dbReference type="PROSITE" id="PS51007">
    <property type="entry name" value="CYTC"/>
    <property type="match status" value="1"/>
</dbReference>
<dbReference type="Proteomes" id="UP000292859">
    <property type="component" value="Unassembled WGS sequence"/>
</dbReference>
<dbReference type="InterPro" id="IPR051459">
    <property type="entry name" value="Cytochrome_c-type_DH"/>
</dbReference>
<evidence type="ECO:0000256" key="7">
    <source>
        <dbReference type="ARBA" id="ARBA00023004"/>
    </source>
</evidence>
<reference evidence="12" key="2">
    <citation type="submission" date="2017-06" db="EMBL/GenBank/DDBJ databases">
        <authorList>
            <person name="Kim H.J."/>
            <person name="Triplett B.A."/>
        </authorList>
    </citation>
    <scope>NUCLEOTIDE SEQUENCE [LARGE SCALE GENOMIC DNA]</scope>
    <source>
        <strain evidence="12">DSM 26170</strain>
    </source>
</reference>
<dbReference type="GO" id="GO:0020037">
    <property type="term" value="F:heme binding"/>
    <property type="evidence" value="ECO:0007669"/>
    <property type="project" value="InterPro"/>
</dbReference>
<sequence length="153" mass="15493">MTKGTWVHALAGLCCLAGSLLPAGMALSQEAPQPAAAPGAAAAPPETPSETPADAGGDPQLATAMDAGQAGYLANCRPCHGSRGTAGVPLVGNEKVSAGPDYLGWAILTGPGYMPEFDEALDDQQIADISTFILNSWGNSYGLVLAEDIQALR</sequence>
<dbReference type="PANTHER" id="PTHR35008">
    <property type="entry name" value="BLL4482 PROTEIN-RELATED"/>
    <property type="match status" value="1"/>
</dbReference>
<accession>A0A238YFB3</accession>
<dbReference type="EMBL" id="SIRL01000017">
    <property type="protein sequence ID" value="TBN46634.1"/>
    <property type="molecule type" value="Genomic_DNA"/>
</dbReference>
<organism evidence="12 14">
    <name type="scientific">Paracoccus sediminis</name>
    <dbReference type="NCBI Taxonomy" id="1214787"/>
    <lineage>
        <taxon>Bacteria</taxon>
        <taxon>Pseudomonadati</taxon>
        <taxon>Pseudomonadota</taxon>
        <taxon>Alphaproteobacteria</taxon>
        <taxon>Rhodobacterales</taxon>
        <taxon>Paracoccaceae</taxon>
        <taxon>Paracoccus</taxon>
    </lineage>
</organism>
<comment type="cofactor">
    <cofactor evidence="1">
        <name>heme c</name>
        <dbReference type="ChEBI" id="CHEBI:61717"/>
    </cofactor>
</comment>
<dbReference type="Gene3D" id="1.10.760.10">
    <property type="entry name" value="Cytochrome c-like domain"/>
    <property type="match status" value="1"/>
</dbReference>
<evidence type="ECO:0000313" key="15">
    <source>
        <dbReference type="Proteomes" id="UP000292859"/>
    </source>
</evidence>
<proteinExistence type="predicted"/>
<dbReference type="SUPFAM" id="SSF46626">
    <property type="entry name" value="Cytochrome c"/>
    <property type="match status" value="1"/>
</dbReference>
<protein>
    <submittedName>
        <fullName evidence="12 13">Cytochrome c</fullName>
    </submittedName>
</protein>
<dbReference type="GO" id="GO:0009055">
    <property type="term" value="F:electron transfer activity"/>
    <property type="evidence" value="ECO:0007669"/>
    <property type="project" value="InterPro"/>
</dbReference>
<keyword evidence="3 8" id="KW-0349">Heme</keyword>
<evidence type="ECO:0000256" key="3">
    <source>
        <dbReference type="ARBA" id="ARBA00022617"/>
    </source>
</evidence>
<evidence type="ECO:0000256" key="10">
    <source>
        <dbReference type="SAM" id="SignalP"/>
    </source>
</evidence>
<keyword evidence="6" id="KW-0249">Electron transport</keyword>
<dbReference type="AlphaFoldDB" id="A0A238YFB3"/>
<evidence type="ECO:0000256" key="8">
    <source>
        <dbReference type="PROSITE-ProRule" id="PRU00433"/>
    </source>
</evidence>
<evidence type="ECO:0000256" key="6">
    <source>
        <dbReference type="ARBA" id="ARBA00022982"/>
    </source>
</evidence>
<dbReference type="EMBL" id="FZNM01000018">
    <property type="protein sequence ID" value="SNR69956.1"/>
    <property type="molecule type" value="Genomic_DNA"/>
</dbReference>
<reference evidence="13 15" key="3">
    <citation type="submission" date="2019-02" db="EMBL/GenBank/DDBJ databases">
        <authorList>
            <person name="Zhang G."/>
        </authorList>
    </citation>
    <scope>NUCLEOTIDE SEQUENCE [LARGE SCALE GENOMIC DNA]</scope>
    <source>
        <strain evidence="13 15">CMB17</strain>
    </source>
</reference>
<evidence type="ECO:0000256" key="1">
    <source>
        <dbReference type="ARBA" id="ARBA00001926"/>
    </source>
</evidence>
<feature type="domain" description="Cytochrome c" evidence="11">
    <location>
        <begin position="63"/>
        <end position="137"/>
    </location>
</feature>
<dbReference type="Proteomes" id="UP000198409">
    <property type="component" value="Unassembled WGS sequence"/>
</dbReference>
<evidence type="ECO:0000256" key="4">
    <source>
        <dbReference type="ARBA" id="ARBA00022660"/>
    </source>
</evidence>
<dbReference type="GO" id="GO:0005506">
    <property type="term" value="F:iron ion binding"/>
    <property type="evidence" value="ECO:0007669"/>
    <property type="project" value="InterPro"/>
</dbReference>
<evidence type="ECO:0000259" key="11">
    <source>
        <dbReference type="PROSITE" id="PS51007"/>
    </source>
</evidence>
<dbReference type="OrthoDB" id="9811281at2"/>
<evidence type="ECO:0000313" key="12">
    <source>
        <dbReference type="EMBL" id="SNR69956.1"/>
    </source>
</evidence>
<evidence type="ECO:0000313" key="13">
    <source>
        <dbReference type="EMBL" id="TBN46634.1"/>
    </source>
</evidence>
<dbReference type="InterPro" id="IPR008168">
    <property type="entry name" value="Cyt_C_IC"/>
</dbReference>